<gene>
    <name evidence="1" type="ORF">ACHIPZ_25755</name>
</gene>
<protein>
    <submittedName>
        <fullName evidence="1">Uncharacterized protein</fullName>
    </submittedName>
</protein>
<dbReference type="EMBL" id="JBIMSO010000128">
    <property type="protein sequence ID" value="MFH5211581.1"/>
    <property type="molecule type" value="Genomic_DNA"/>
</dbReference>
<sequence length="66" mass="6630">MPVLVGEPGELVVGVAGEGELVDVGVPVLGGPFPAVGSATGAVPALPRVRFPWPPSEPDVRLSPHP</sequence>
<evidence type="ECO:0000313" key="1">
    <source>
        <dbReference type="EMBL" id="MFH5211581.1"/>
    </source>
</evidence>
<proteinExistence type="predicted"/>
<name>A0ABW7JU93_9NOCA</name>
<reference evidence="1 2" key="1">
    <citation type="submission" date="2024-10" db="EMBL/GenBank/DDBJ databases">
        <authorList>
            <person name="Riesco R."/>
        </authorList>
    </citation>
    <scope>NUCLEOTIDE SEQUENCE [LARGE SCALE GENOMIC DNA]</scope>
    <source>
        <strain evidence="1 2">NCIMB 15449</strain>
    </source>
</reference>
<comment type="caution">
    <text evidence="1">The sequence shown here is derived from an EMBL/GenBank/DDBJ whole genome shotgun (WGS) entry which is preliminary data.</text>
</comment>
<accession>A0ABW7JU93</accession>
<organism evidence="1 2">
    <name type="scientific">Antrihabitans spumae</name>
    <dbReference type="NCBI Taxonomy" id="3373370"/>
    <lineage>
        <taxon>Bacteria</taxon>
        <taxon>Bacillati</taxon>
        <taxon>Actinomycetota</taxon>
        <taxon>Actinomycetes</taxon>
        <taxon>Mycobacteriales</taxon>
        <taxon>Nocardiaceae</taxon>
        <taxon>Antrihabitans</taxon>
    </lineage>
</organism>
<dbReference type="Proteomes" id="UP001609175">
    <property type="component" value="Unassembled WGS sequence"/>
</dbReference>
<feature type="non-terminal residue" evidence="1">
    <location>
        <position position="66"/>
    </location>
</feature>
<evidence type="ECO:0000313" key="2">
    <source>
        <dbReference type="Proteomes" id="UP001609175"/>
    </source>
</evidence>